<organism evidence="3 4">
    <name type="scientific">Kribbella albertanoniae</name>
    <dbReference type="NCBI Taxonomy" id="1266829"/>
    <lineage>
        <taxon>Bacteria</taxon>
        <taxon>Bacillati</taxon>
        <taxon>Actinomycetota</taxon>
        <taxon>Actinomycetes</taxon>
        <taxon>Propionibacteriales</taxon>
        <taxon>Kribbellaceae</taxon>
        <taxon>Kribbella</taxon>
    </lineage>
</organism>
<sequence length="166" mass="17952">MTTISRPAQAVAQPEQREEGKTERPESPTRAAFAAVTVRVKAGTPLLVWTAVIRLATALADYMLVMVTAVSVIPLIGAYLHQRSGTSLGSPTASATIAVWLVPFLFVVVALAVAEIAFMRWLWRAGSGRIASLKHARRSGPEKVAGTETAHRDGRATRKKPARNRR</sequence>
<feature type="compositionally biased region" description="Basic residues" evidence="1">
    <location>
        <begin position="157"/>
        <end position="166"/>
    </location>
</feature>
<dbReference type="RefSeq" id="WP_132400025.1">
    <property type="nucleotide sequence ID" value="NZ_SMKA01000001.1"/>
</dbReference>
<dbReference type="EMBL" id="SMKA01000001">
    <property type="protein sequence ID" value="TDC35871.1"/>
    <property type="molecule type" value="Genomic_DNA"/>
</dbReference>
<name>A0A4R4QJ71_9ACTN</name>
<keyword evidence="2" id="KW-1133">Transmembrane helix</keyword>
<protein>
    <submittedName>
        <fullName evidence="3">Uncharacterized protein</fullName>
    </submittedName>
</protein>
<dbReference type="OrthoDB" id="4210273at2"/>
<gene>
    <name evidence="3" type="ORF">E1261_00665</name>
</gene>
<feature type="region of interest" description="Disordered" evidence="1">
    <location>
        <begin position="1"/>
        <end position="28"/>
    </location>
</feature>
<accession>A0A4R4QJ71</accession>
<evidence type="ECO:0000256" key="1">
    <source>
        <dbReference type="SAM" id="MobiDB-lite"/>
    </source>
</evidence>
<feature type="compositionally biased region" description="Basic and acidic residues" evidence="1">
    <location>
        <begin position="15"/>
        <end position="27"/>
    </location>
</feature>
<evidence type="ECO:0000313" key="3">
    <source>
        <dbReference type="EMBL" id="TDC35871.1"/>
    </source>
</evidence>
<keyword evidence="2" id="KW-0812">Transmembrane</keyword>
<dbReference type="AlphaFoldDB" id="A0A4R4QJ71"/>
<feature type="region of interest" description="Disordered" evidence="1">
    <location>
        <begin position="137"/>
        <end position="166"/>
    </location>
</feature>
<feature type="transmembrane region" description="Helical" evidence="2">
    <location>
        <begin position="100"/>
        <end position="123"/>
    </location>
</feature>
<keyword evidence="2" id="KW-0472">Membrane</keyword>
<evidence type="ECO:0000313" key="4">
    <source>
        <dbReference type="Proteomes" id="UP000295075"/>
    </source>
</evidence>
<keyword evidence="4" id="KW-1185">Reference proteome</keyword>
<evidence type="ECO:0000256" key="2">
    <source>
        <dbReference type="SAM" id="Phobius"/>
    </source>
</evidence>
<reference evidence="3 4" key="1">
    <citation type="submission" date="2019-03" db="EMBL/GenBank/DDBJ databases">
        <title>Draft genome sequences of novel Actinobacteria.</title>
        <authorList>
            <person name="Sahin N."/>
            <person name="Ay H."/>
            <person name="Saygin H."/>
        </authorList>
    </citation>
    <scope>NUCLEOTIDE SEQUENCE [LARGE SCALE GENOMIC DNA]</scope>
    <source>
        <strain evidence="3 4">JCM 30547</strain>
    </source>
</reference>
<comment type="caution">
    <text evidence="3">The sequence shown here is derived from an EMBL/GenBank/DDBJ whole genome shotgun (WGS) entry which is preliminary data.</text>
</comment>
<proteinExistence type="predicted"/>
<feature type="transmembrane region" description="Helical" evidence="2">
    <location>
        <begin position="62"/>
        <end position="80"/>
    </location>
</feature>
<dbReference type="Proteomes" id="UP000295075">
    <property type="component" value="Unassembled WGS sequence"/>
</dbReference>